<dbReference type="GeneID" id="92050627"/>
<dbReference type="EMBL" id="JAQQWN010000009">
    <property type="protein sequence ID" value="KAK8066506.1"/>
    <property type="molecule type" value="Genomic_DNA"/>
</dbReference>
<reference evidence="2 3" key="1">
    <citation type="submission" date="2023-01" db="EMBL/GenBank/DDBJ databases">
        <title>Analysis of 21 Apiospora genomes using comparative genomics revels a genus with tremendous synthesis potential of carbohydrate active enzymes and secondary metabolites.</title>
        <authorList>
            <person name="Sorensen T."/>
        </authorList>
    </citation>
    <scope>NUCLEOTIDE SEQUENCE [LARGE SCALE GENOMIC DNA]</scope>
    <source>
        <strain evidence="2 3">CBS 114990</strain>
    </source>
</reference>
<feature type="transmembrane region" description="Helical" evidence="1">
    <location>
        <begin position="120"/>
        <end position="142"/>
    </location>
</feature>
<dbReference type="RefSeq" id="XP_066663259.1">
    <property type="nucleotide sequence ID" value="XM_066817567.1"/>
</dbReference>
<evidence type="ECO:0000256" key="1">
    <source>
        <dbReference type="SAM" id="Phobius"/>
    </source>
</evidence>
<dbReference type="Proteomes" id="UP001433268">
    <property type="component" value="Unassembled WGS sequence"/>
</dbReference>
<keyword evidence="1" id="KW-0812">Transmembrane</keyword>
<sequence>MPDRSACSQHSVWLVTLATATFTSVLLGFAVALSTSPSAPALHATCATKSDPAFWQRLAQLFVHLAVLACLVSPAVRPHTRDRVRLSPGRGWFFAAVGLSALAQVLSLASYAAACWNSGWTAALFMGWIADVTLLGAAAQLAGGIARSRRRSSSSGTFAMGHIRTPASADAGTQS</sequence>
<accession>A0ABR1V5N5</accession>
<evidence type="ECO:0000313" key="2">
    <source>
        <dbReference type="EMBL" id="KAK8066506.1"/>
    </source>
</evidence>
<protein>
    <submittedName>
        <fullName evidence="2">Uncharacterized protein</fullName>
    </submittedName>
</protein>
<evidence type="ECO:0000313" key="3">
    <source>
        <dbReference type="Proteomes" id="UP001433268"/>
    </source>
</evidence>
<organism evidence="2 3">
    <name type="scientific">Apiospora hydei</name>
    <dbReference type="NCBI Taxonomy" id="1337664"/>
    <lineage>
        <taxon>Eukaryota</taxon>
        <taxon>Fungi</taxon>
        <taxon>Dikarya</taxon>
        <taxon>Ascomycota</taxon>
        <taxon>Pezizomycotina</taxon>
        <taxon>Sordariomycetes</taxon>
        <taxon>Xylariomycetidae</taxon>
        <taxon>Amphisphaeriales</taxon>
        <taxon>Apiosporaceae</taxon>
        <taxon>Apiospora</taxon>
    </lineage>
</organism>
<keyword evidence="1" id="KW-0472">Membrane</keyword>
<feature type="transmembrane region" description="Helical" evidence="1">
    <location>
        <begin position="12"/>
        <end position="34"/>
    </location>
</feature>
<keyword evidence="1" id="KW-1133">Transmembrane helix</keyword>
<name>A0ABR1V5N5_9PEZI</name>
<feature type="transmembrane region" description="Helical" evidence="1">
    <location>
        <begin position="54"/>
        <end position="72"/>
    </location>
</feature>
<feature type="transmembrane region" description="Helical" evidence="1">
    <location>
        <begin position="92"/>
        <end position="114"/>
    </location>
</feature>
<proteinExistence type="predicted"/>
<comment type="caution">
    <text evidence="2">The sequence shown here is derived from an EMBL/GenBank/DDBJ whole genome shotgun (WGS) entry which is preliminary data.</text>
</comment>
<gene>
    <name evidence="2" type="ORF">PG997_013253</name>
</gene>
<keyword evidence="3" id="KW-1185">Reference proteome</keyword>